<feature type="transmembrane region" description="Helical" evidence="1">
    <location>
        <begin position="122"/>
        <end position="152"/>
    </location>
</feature>
<keyword evidence="1" id="KW-0472">Membrane</keyword>
<proteinExistence type="predicted"/>
<sequence>MAMSLAIFITRAAVVAVSVAALVCALVAPEVNFTALMFLKGSLLVLQVWNVPMLGYDAARVFLHVPLPPDRVVFFALVVADWVATAVLFAAVSSSTAVLVFFRVDTRACGSVSPGPGTCSHWYVAAAALTLWAWFFNLVVAVLTGCLLVAAIDHGH</sequence>
<gene>
    <name evidence="2" type="ORF">URODEC1_LOCUS50193</name>
</gene>
<keyword evidence="1" id="KW-1133">Transmembrane helix</keyword>
<evidence type="ECO:0000313" key="2">
    <source>
        <dbReference type="EMBL" id="CAL4970632.1"/>
    </source>
</evidence>
<protein>
    <recommendedName>
        <fullName evidence="4">CASP-like protein</fullName>
    </recommendedName>
</protein>
<evidence type="ECO:0000256" key="1">
    <source>
        <dbReference type="SAM" id="Phobius"/>
    </source>
</evidence>
<keyword evidence="3" id="KW-1185">Reference proteome</keyword>
<evidence type="ECO:0008006" key="4">
    <source>
        <dbReference type="Google" id="ProtNLM"/>
    </source>
</evidence>
<name>A0ABC9A1H1_9POAL</name>
<dbReference type="EMBL" id="OZ075112">
    <property type="protein sequence ID" value="CAL4970632.1"/>
    <property type="molecule type" value="Genomic_DNA"/>
</dbReference>
<feature type="transmembrane region" description="Helical" evidence="1">
    <location>
        <begin position="72"/>
        <end position="102"/>
    </location>
</feature>
<accession>A0ABC9A1H1</accession>
<evidence type="ECO:0000313" key="3">
    <source>
        <dbReference type="Proteomes" id="UP001497457"/>
    </source>
</evidence>
<reference evidence="2" key="1">
    <citation type="submission" date="2024-10" db="EMBL/GenBank/DDBJ databases">
        <authorList>
            <person name="Ryan C."/>
        </authorList>
    </citation>
    <scope>NUCLEOTIDE SEQUENCE [LARGE SCALE GENOMIC DNA]</scope>
</reference>
<dbReference type="Proteomes" id="UP001497457">
    <property type="component" value="Chromosome 2b"/>
</dbReference>
<dbReference type="AlphaFoldDB" id="A0ABC9A1H1"/>
<keyword evidence="1" id="KW-0812">Transmembrane</keyword>
<organism evidence="2 3">
    <name type="scientific">Urochloa decumbens</name>
    <dbReference type="NCBI Taxonomy" id="240449"/>
    <lineage>
        <taxon>Eukaryota</taxon>
        <taxon>Viridiplantae</taxon>
        <taxon>Streptophyta</taxon>
        <taxon>Embryophyta</taxon>
        <taxon>Tracheophyta</taxon>
        <taxon>Spermatophyta</taxon>
        <taxon>Magnoliopsida</taxon>
        <taxon>Liliopsida</taxon>
        <taxon>Poales</taxon>
        <taxon>Poaceae</taxon>
        <taxon>PACMAD clade</taxon>
        <taxon>Panicoideae</taxon>
        <taxon>Panicodae</taxon>
        <taxon>Paniceae</taxon>
        <taxon>Melinidinae</taxon>
        <taxon>Urochloa</taxon>
    </lineage>
</organism>